<dbReference type="GO" id="GO:0016787">
    <property type="term" value="F:hydrolase activity"/>
    <property type="evidence" value="ECO:0007669"/>
    <property type="project" value="UniProtKB-KW"/>
</dbReference>
<sequence length="593" mass="68840">MAFPILTGINDPVTSWSWRASTRAYSTDQYFHKEEEDETVIYAFKPSFSKKDWFAPENMSSFGEIKMNRDHFPCMRSFSKDLDATVNEAFLKNLEVLFSTSFSDSVKTVVDSRRSQRIVFTGHSSGGASAILATVWYLETYFKKQSGVFPEPLCLTFGAPLVGDYVFKHALRREDWSRFFMNFVTRFDIVPRIMLAQKASTNQTLPYALSQLNHTVSIQENDQSTAGFYATVMTDVETAAHEASFGNDKIMFSEENSSHLELSPYRSAGTFVFSTGTRLVSMNNSDAILQILFYASQSTNEQELSQRPYQSIRDHRSYQEMLDSVAMESLHHLPLDGVYVLSDFGLTKHAKKCVHAAFEADKKRVDNQSKIDAKLPRIVAKLTWIEKDYKLRCRTLRKGYYDSFKESNEEEDFIANVIRAELAGSFDEVLVLLKKGQLPDGFEGRSVWINLATRYRRLMEPLDIANYHRFSKNEDTGSYMEKGRPNRYKHAQRLYEHDLLIKAGRTAEEIQASSYGSFFWTEYEELRGKQYEYDEERVKKLEELLEGCIRDKEVDDEHIFLEGSSFRKWWHSLPEHHKRYSPLQERMNYIRDS</sequence>
<keyword evidence="6" id="KW-0539">Nucleus</keyword>
<feature type="domain" description="EDS1 EP" evidence="8">
    <location>
        <begin position="388"/>
        <end position="582"/>
    </location>
</feature>
<gene>
    <name evidence="10" type="ORF">BRAA08T32206Z</name>
    <name evidence="9" type="ORF">BRAPAZ1V2_A08P01600.2</name>
</gene>
<dbReference type="InterPro" id="IPR044214">
    <property type="entry name" value="EDS1-like"/>
</dbReference>
<evidence type="ECO:0000313" key="10">
    <source>
        <dbReference type="EMBL" id="VDD02729.1"/>
    </source>
</evidence>
<dbReference type="EMBL" id="LS974624">
    <property type="protein sequence ID" value="CAG7896494.1"/>
    <property type="molecule type" value="Genomic_DNA"/>
</dbReference>
<evidence type="ECO:0008006" key="11">
    <source>
        <dbReference type="Google" id="ProtNLM"/>
    </source>
</evidence>
<dbReference type="Pfam" id="PF18117">
    <property type="entry name" value="EDS1_EP"/>
    <property type="match status" value="1"/>
</dbReference>
<accession>A0A3P6C494</accession>
<dbReference type="GO" id="GO:0006629">
    <property type="term" value="P:lipid metabolic process"/>
    <property type="evidence" value="ECO:0007669"/>
    <property type="project" value="InterPro"/>
</dbReference>
<organism evidence="10">
    <name type="scientific">Brassica campestris</name>
    <name type="common">Field mustard</name>
    <dbReference type="NCBI Taxonomy" id="3711"/>
    <lineage>
        <taxon>Eukaryota</taxon>
        <taxon>Viridiplantae</taxon>
        <taxon>Streptophyta</taxon>
        <taxon>Embryophyta</taxon>
        <taxon>Tracheophyta</taxon>
        <taxon>Spermatophyta</taxon>
        <taxon>Magnoliopsida</taxon>
        <taxon>eudicotyledons</taxon>
        <taxon>Gunneridae</taxon>
        <taxon>Pentapetalae</taxon>
        <taxon>rosids</taxon>
        <taxon>malvids</taxon>
        <taxon>Brassicales</taxon>
        <taxon>Brassicaceae</taxon>
        <taxon>Brassiceae</taxon>
        <taxon>Brassica</taxon>
    </lineage>
</organism>
<dbReference type="PANTHER" id="PTHR47090">
    <property type="entry name" value="PROTEIN EDS1-RELATED"/>
    <property type="match status" value="1"/>
</dbReference>
<dbReference type="SUPFAM" id="SSF53474">
    <property type="entry name" value="alpha/beta-Hydrolases"/>
    <property type="match status" value="1"/>
</dbReference>
<keyword evidence="5" id="KW-0611">Plant defense</keyword>
<dbReference type="InterPro" id="IPR002921">
    <property type="entry name" value="Fungal_lipase-type"/>
</dbReference>
<dbReference type="GO" id="GO:0005634">
    <property type="term" value="C:nucleus"/>
    <property type="evidence" value="ECO:0007669"/>
    <property type="project" value="UniProtKB-SubCell"/>
</dbReference>
<name>A0A3P6C494_BRACM</name>
<dbReference type="Gene3D" id="3.40.50.1820">
    <property type="entry name" value="alpha/beta hydrolase"/>
    <property type="match status" value="1"/>
</dbReference>
<dbReference type="Proteomes" id="UP000694005">
    <property type="component" value="Chromosome A08"/>
</dbReference>
<evidence type="ECO:0000313" key="9">
    <source>
        <dbReference type="EMBL" id="CAG7896494.1"/>
    </source>
</evidence>
<reference evidence="10" key="1">
    <citation type="submission" date="2018-11" db="EMBL/GenBank/DDBJ databases">
        <authorList>
            <consortium name="Genoscope - CEA"/>
            <person name="William W."/>
        </authorList>
    </citation>
    <scope>NUCLEOTIDE SEQUENCE</scope>
</reference>
<evidence type="ECO:0000256" key="1">
    <source>
        <dbReference type="ARBA" id="ARBA00004123"/>
    </source>
</evidence>
<evidence type="ECO:0000256" key="3">
    <source>
        <dbReference type="ARBA" id="ARBA00022490"/>
    </source>
</evidence>
<dbReference type="InterPro" id="IPR029058">
    <property type="entry name" value="AB_hydrolase_fold"/>
</dbReference>
<dbReference type="Gramene" id="A08p01600.2_BraZ1">
    <property type="protein sequence ID" value="A08p01600.2_BraZ1.CDS"/>
    <property type="gene ID" value="A08g01600.2_BraZ1"/>
</dbReference>
<dbReference type="PANTHER" id="PTHR47090:SF2">
    <property type="entry name" value="PROTEIN EDS1-RELATED"/>
    <property type="match status" value="1"/>
</dbReference>
<dbReference type="GO" id="GO:0006952">
    <property type="term" value="P:defense response"/>
    <property type="evidence" value="ECO:0007669"/>
    <property type="project" value="UniProtKB-KW"/>
</dbReference>
<dbReference type="Pfam" id="PF01764">
    <property type="entry name" value="Lipase_3"/>
    <property type="match status" value="1"/>
</dbReference>
<dbReference type="EMBL" id="LR031575">
    <property type="protein sequence ID" value="VDD02729.1"/>
    <property type="molecule type" value="Genomic_DNA"/>
</dbReference>
<dbReference type="GO" id="GO:0005737">
    <property type="term" value="C:cytoplasm"/>
    <property type="evidence" value="ECO:0007669"/>
    <property type="project" value="UniProtKB-SubCell"/>
</dbReference>
<comment type="subcellular location">
    <subcellularLocation>
        <location evidence="2">Cytoplasm</location>
    </subcellularLocation>
    <subcellularLocation>
        <location evidence="1">Nucleus</location>
    </subcellularLocation>
</comment>
<protein>
    <recommendedName>
        <fullName evidence="11">Fungal lipase-like domain-containing protein</fullName>
    </recommendedName>
</protein>
<dbReference type="AlphaFoldDB" id="A0A3P6C494"/>
<keyword evidence="3" id="KW-0963">Cytoplasm</keyword>
<evidence type="ECO:0000256" key="5">
    <source>
        <dbReference type="ARBA" id="ARBA00022821"/>
    </source>
</evidence>
<evidence type="ECO:0000256" key="4">
    <source>
        <dbReference type="ARBA" id="ARBA00022801"/>
    </source>
</evidence>
<proteinExistence type="predicted"/>
<keyword evidence="4" id="KW-0378">Hydrolase</keyword>
<dbReference type="InterPro" id="IPR041266">
    <property type="entry name" value="EDS1_EP"/>
</dbReference>
<evidence type="ECO:0000259" key="8">
    <source>
        <dbReference type="Pfam" id="PF18117"/>
    </source>
</evidence>
<evidence type="ECO:0000259" key="7">
    <source>
        <dbReference type="Pfam" id="PF01764"/>
    </source>
</evidence>
<evidence type="ECO:0000256" key="2">
    <source>
        <dbReference type="ARBA" id="ARBA00004496"/>
    </source>
</evidence>
<feature type="domain" description="Fungal lipase-type" evidence="7">
    <location>
        <begin position="74"/>
        <end position="196"/>
    </location>
</feature>
<evidence type="ECO:0000256" key="6">
    <source>
        <dbReference type="ARBA" id="ARBA00023242"/>
    </source>
</evidence>